<reference evidence="1 2" key="1">
    <citation type="journal article" date="2016" name="Front. Microbiol.">
        <title>Comparative Genomics Analysis of Streptomyces Species Reveals Their Adaptation to the Marine Environment and Their Diversity at the Genomic Level.</title>
        <authorList>
            <person name="Tian X."/>
            <person name="Zhang Z."/>
            <person name="Yang T."/>
            <person name="Chen M."/>
            <person name="Li J."/>
            <person name="Chen F."/>
            <person name="Yang J."/>
            <person name="Li W."/>
            <person name="Zhang B."/>
            <person name="Zhang Z."/>
            <person name="Wu J."/>
            <person name="Zhang C."/>
            <person name="Long L."/>
            <person name="Xiao J."/>
        </authorList>
    </citation>
    <scope>NUCLEOTIDE SEQUENCE [LARGE SCALE GENOMIC DNA]</scope>
    <source>
        <strain evidence="1 2">SCSIO 10429</strain>
    </source>
</reference>
<keyword evidence="2" id="KW-1185">Reference proteome</keyword>
<protein>
    <submittedName>
        <fullName evidence="1">Uncharacterized protein</fullName>
    </submittedName>
</protein>
<proteinExistence type="predicted"/>
<dbReference type="AlphaFoldDB" id="A0A1E7LAN2"/>
<name>A0A1E7LAN2_9ACTN</name>
<evidence type="ECO:0000313" key="2">
    <source>
        <dbReference type="Proteomes" id="UP000176005"/>
    </source>
</evidence>
<accession>A0A1E7LAN2</accession>
<gene>
    <name evidence="1" type="ORF">AN218_04655</name>
</gene>
<sequence>MTAEYGVFNDEGCLEAGMWSQAEADERAAEYRAEEEDAAKALEVCQSHDGRNGSDEDPQPKDGCELCAEEEAGEGCGAVDPDDVDACGECEDCTGGDA</sequence>
<dbReference type="Proteomes" id="UP000176005">
    <property type="component" value="Unassembled WGS sequence"/>
</dbReference>
<dbReference type="RefSeq" id="WP_070015332.1">
    <property type="nucleotide sequence ID" value="NZ_LJGW01000092.1"/>
</dbReference>
<organism evidence="1 2">
    <name type="scientific">Streptomyces nanshensis</name>
    <dbReference type="NCBI Taxonomy" id="518642"/>
    <lineage>
        <taxon>Bacteria</taxon>
        <taxon>Bacillati</taxon>
        <taxon>Actinomycetota</taxon>
        <taxon>Actinomycetes</taxon>
        <taxon>Kitasatosporales</taxon>
        <taxon>Streptomycetaceae</taxon>
        <taxon>Streptomyces</taxon>
    </lineage>
</organism>
<evidence type="ECO:0000313" key="1">
    <source>
        <dbReference type="EMBL" id="OEV13210.1"/>
    </source>
</evidence>
<dbReference type="EMBL" id="LJGW01000092">
    <property type="protein sequence ID" value="OEV13210.1"/>
    <property type="molecule type" value="Genomic_DNA"/>
</dbReference>
<comment type="caution">
    <text evidence="1">The sequence shown here is derived from an EMBL/GenBank/DDBJ whole genome shotgun (WGS) entry which is preliminary data.</text>
</comment>